<feature type="region of interest" description="Disordered" evidence="1">
    <location>
        <begin position="1"/>
        <end position="69"/>
    </location>
</feature>
<feature type="compositionally biased region" description="Basic and acidic residues" evidence="1">
    <location>
        <begin position="57"/>
        <end position="69"/>
    </location>
</feature>
<proteinExistence type="predicted"/>
<reference evidence="2 3" key="1">
    <citation type="submission" date="2019-03" db="EMBL/GenBank/DDBJ databases">
        <title>First draft genome of Liparis tanakae, snailfish: a comprehensive survey of snailfish specific genes.</title>
        <authorList>
            <person name="Kim W."/>
            <person name="Song I."/>
            <person name="Jeong J.-H."/>
            <person name="Kim D."/>
            <person name="Kim S."/>
            <person name="Ryu S."/>
            <person name="Song J.Y."/>
            <person name="Lee S.K."/>
        </authorList>
    </citation>
    <scope>NUCLEOTIDE SEQUENCE [LARGE SCALE GENOMIC DNA]</scope>
    <source>
        <tissue evidence="2">Muscle</tissue>
    </source>
</reference>
<accession>A0A4Z2G965</accession>
<dbReference type="EMBL" id="SRLO01000660">
    <property type="protein sequence ID" value="TNN49354.1"/>
    <property type="molecule type" value="Genomic_DNA"/>
</dbReference>
<sequence length="69" mass="7996">MLATATTSSFLERKHEQRDRRSPSERRSHLTNEETRTPERKHHHVSSGKNPVSIGLHHLERQSSEESPT</sequence>
<keyword evidence="3" id="KW-1185">Reference proteome</keyword>
<evidence type="ECO:0000256" key="1">
    <source>
        <dbReference type="SAM" id="MobiDB-lite"/>
    </source>
</evidence>
<organism evidence="2 3">
    <name type="scientific">Liparis tanakae</name>
    <name type="common">Tanaka's snailfish</name>
    <dbReference type="NCBI Taxonomy" id="230148"/>
    <lineage>
        <taxon>Eukaryota</taxon>
        <taxon>Metazoa</taxon>
        <taxon>Chordata</taxon>
        <taxon>Craniata</taxon>
        <taxon>Vertebrata</taxon>
        <taxon>Euteleostomi</taxon>
        <taxon>Actinopterygii</taxon>
        <taxon>Neopterygii</taxon>
        <taxon>Teleostei</taxon>
        <taxon>Neoteleostei</taxon>
        <taxon>Acanthomorphata</taxon>
        <taxon>Eupercaria</taxon>
        <taxon>Perciformes</taxon>
        <taxon>Cottioidei</taxon>
        <taxon>Cottales</taxon>
        <taxon>Liparidae</taxon>
        <taxon>Liparis</taxon>
    </lineage>
</organism>
<feature type="compositionally biased region" description="Polar residues" evidence="1">
    <location>
        <begin position="1"/>
        <end position="10"/>
    </location>
</feature>
<evidence type="ECO:0000313" key="2">
    <source>
        <dbReference type="EMBL" id="TNN49354.1"/>
    </source>
</evidence>
<feature type="compositionally biased region" description="Basic and acidic residues" evidence="1">
    <location>
        <begin position="11"/>
        <end position="38"/>
    </location>
</feature>
<comment type="caution">
    <text evidence="2">The sequence shown here is derived from an EMBL/GenBank/DDBJ whole genome shotgun (WGS) entry which is preliminary data.</text>
</comment>
<name>A0A4Z2G965_9TELE</name>
<protein>
    <submittedName>
        <fullName evidence="2">Uncharacterized protein</fullName>
    </submittedName>
</protein>
<dbReference type="AlphaFoldDB" id="A0A4Z2G965"/>
<evidence type="ECO:0000313" key="3">
    <source>
        <dbReference type="Proteomes" id="UP000314294"/>
    </source>
</evidence>
<gene>
    <name evidence="2" type="ORF">EYF80_040464</name>
</gene>
<dbReference type="Proteomes" id="UP000314294">
    <property type="component" value="Unassembled WGS sequence"/>
</dbReference>